<keyword evidence="4" id="KW-0378">Hydrolase</keyword>
<feature type="transmembrane region" description="Helical" evidence="2">
    <location>
        <begin position="228"/>
        <end position="248"/>
    </location>
</feature>
<dbReference type="PANTHER" id="PTHR36435">
    <property type="entry name" value="SLR1288 PROTEIN"/>
    <property type="match status" value="1"/>
</dbReference>
<keyword evidence="2" id="KW-0812">Transmembrane</keyword>
<dbReference type="GO" id="GO:0080120">
    <property type="term" value="P:CAAX-box protein maturation"/>
    <property type="evidence" value="ECO:0007669"/>
    <property type="project" value="UniProtKB-ARBA"/>
</dbReference>
<keyword evidence="4" id="KW-0645">Protease</keyword>
<reference evidence="4" key="1">
    <citation type="submission" date="2020-11" db="EMBL/GenBank/DDBJ databases">
        <title>Carbohydrate-dependent, anaerobic sulfur respiration: A novel catabolism in halophilic archaea.</title>
        <authorList>
            <person name="Sorokin D.Y."/>
            <person name="Messina E."/>
            <person name="Smedile F."/>
            <person name="La Cono V."/>
            <person name="Hallsworth J.E."/>
            <person name="Yakimov M.M."/>
        </authorList>
    </citation>
    <scope>NUCLEOTIDE SEQUENCE</scope>
    <source>
        <strain evidence="4">AArc-S</strain>
    </source>
</reference>
<dbReference type="RefSeq" id="WP_238479092.1">
    <property type="nucleotide sequence ID" value="NZ_CP064786.1"/>
</dbReference>
<evidence type="ECO:0000313" key="4">
    <source>
        <dbReference type="EMBL" id="QSG01990.1"/>
    </source>
</evidence>
<evidence type="ECO:0000313" key="5">
    <source>
        <dbReference type="Proteomes" id="UP000663586"/>
    </source>
</evidence>
<dbReference type="InterPro" id="IPR052710">
    <property type="entry name" value="CAAX_protease"/>
</dbReference>
<dbReference type="PANTHER" id="PTHR36435:SF1">
    <property type="entry name" value="CAAX AMINO TERMINAL PROTEASE FAMILY PROTEIN"/>
    <property type="match status" value="1"/>
</dbReference>
<sequence length="319" mass="33871">MSDWNEDGDDWGVDDDPPEDGDGWGVDDPPEDGNDWHTTDSDDPNTDGFVGDTTGDDDIQSDGDGDRSLLRITAVSIGLVIGAFLIGTVTAVIILVALQGVGVPVFEDLVLLSVISTVTLQGIGMLGISAWYMSRQGYGLEFIRLRMPTLREVGWVFGGILGAFAASIGVQSALAALGYEGSEHEVVEMATANPEILLVMIPLSFLLIGPGEELLFRGLIQTKFVNRSGVLPGLVLASVLFAVVHIPAYGGFDSMPTIIGLFFISLVLGGLYEYTENLFVPIVIHGAFNAIQFGALYVVLTTDGEMPATVASLLATIPF</sequence>
<feature type="region of interest" description="Disordered" evidence="1">
    <location>
        <begin position="1"/>
        <end position="62"/>
    </location>
</feature>
<evidence type="ECO:0000259" key="3">
    <source>
        <dbReference type="Pfam" id="PF02517"/>
    </source>
</evidence>
<feature type="transmembrane region" description="Helical" evidence="2">
    <location>
        <begin position="153"/>
        <end position="176"/>
    </location>
</feature>
<dbReference type="GeneID" id="70684150"/>
<feature type="transmembrane region" description="Helical" evidence="2">
    <location>
        <begin position="254"/>
        <end position="272"/>
    </location>
</feature>
<dbReference type="GO" id="GO:0006508">
    <property type="term" value="P:proteolysis"/>
    <property type="evidence" value="ECO:0007669"/>
    <property type="project" value="UniProtKB-KW"/>
</dbReference>
<keyword evidence="2" id="KW-0472">Membrane</keyword>
<keyword evidence="5" id="KW-1185">Reference proteome</keyword>
<dbReference type="Proteomes" id="UP000663586">
    <property type="component" value="Chromosome"/>
</dbReference>
<keyword evidence="2" id="KW-1133">Transmembrane helix</keyword>
<name>A0A897MIP2_9EURY</name>
<proteinExistence type="predicted"/>
<protein>
    <submittedName>
        <fullName evidence="4">Metal-dependent membrane protease, CAAX family</fullName>
    </submittedName>
</protein>
<feature type="transmembrane region" description="Helical" evidence="2">
    <location>
        <begin position="196"/>
        <end position="216"/>
    </location>
</feature>
<dbReference type="GO" id="GO:0004175">
    <property type="term" value="F:endopeptidase activity"/>
    <property type="evidence" value="ECO:0007669"/>
    <property type="project" value="UniProtKB-ARBA"/>
</dbReference>
<dbReference type="Pfam" id="PF02517">
    <property type="entry name" value="Rce1-like"/>
    <property type="match status" value="1"/>
</dbReference>
<evidence type="ECO:0000256" key="1">
    <source>
        <dbReference type="SAM" id="MobiDB-lite"/>
    </source>
</evidence>
<feature type="transmembrane region" description="Helical" evidence="2">
    <location>
        <begin position="279"/>
        <end position="300"/>
    </location>
</feature>
<dbReference type="InterPro" id="IPR003675">
    <property type="entry name" value="Rce1/LyrA-like_dom"/>
</dbReference>
<dbReference type="EMBL" id="CP064786">
    <property type="protein sequence ID" value="QSG01990.1"/>
    <property type="molecule type" value="Genomic_DNA"/>
</dbReference>
<gene>
    <name evidence="4" type="ORF">AArcS_0766</name>
</gene>
<dbReference type="AlphaFoldDB" id="A0A897MIP2"/>
<feature type="transmembrane region" description="Helical" evidence="2">
    <location>
        <begin position="77"/>
        <end position="98"/>
    </location>
</feature>
<dbReference type="KEGG" id="hara:AArcS_0766"/>
<evidence type="ECO:0000256" key="2">
    <source>
        <dbReference type="SAM" id="Phobius"/>
    </source>
</evidence>
<feature type="compositionally biased region" description="Acidic residues" evidence="1">
    <location>
        <begin position="1"/>
        <end position="22"/>
    </location>
</feature>
<organism evidence="4 5">
    <name type="scientific">Natranaeroarchaeum sulfidigenes</name>
    <dbReference type="NCBI Taxonomy" id="2784880"/>
    <lineage>
        <taxon>Archaea</taxon>
        <taxon>Methanobacteriati</taxon>
        <taxon>Methanobacteriota</taxon>
        <taxon>Stenosarchaea group</taxon>
        <taxon>Halobacteria</taxon>
        <taxon>Halobacteriales</taxon>
        <taxon>Natronoarchaeaceae</taxon>
        <taxon>Natranaeroarchaeum</taxon>
    </lineage>
</organism>
<feature type="domain" description="CAAX prenyl protease 2/Lysostaphin resistance protein A-like" evidence="3">
    <location>
        <begin position="197"/>
        <end position="291"/>
    </location>
</feature>
<accession>A0A897MIP2</accession>
<feature type="transmembrane region" description="Helical" evidence="2">
    <location>
        <begin position="110"/>
        <end position="132"/>
    </location>
</feature>